<feature type="compositionally biased region" description="Polar residues" evidence="1">
    <location>
        <begin position="16"/>
        <end position="27"/>
    </location>
</feature>
<reference evidence="2" key="1">
    <citation type="submission" date="2021-01" db="EMBL/GenBank/DDBJ databases">
        <authorList>
            <person name="Corre E."/>
            <person name="Pelletier E."/>
            <person name="Niang G."/>
            <person name="Scheremetjew M."/>
            <person name="Finn R."/>
            <person name="Kale V."/>
            <person name="Holt S."/>
            <person name="Cochrane G."/>
            <person name="Meng A."/>
            <person name="Brown T."/>
            <person name="Cohen L."/>
        </authorList>
    </citation>
    <scope>NUCLEOTIDE SEQUENCE</scope>
    <source>
        <strain evidence="2">RCC3387</strain>
    </source>
</reference>
<name>A0A6U6N733_9DINO</name>
<gene>
    <name evidence="2" type="ORF">BRAN1462_LOCUS28432</name>
</gene>
<dbReference type="AlphaFoldDB" id="A0A6U6N733"/>
<evidence type="ECO:0000256" key="1">
    <source>
        <dbReference type="SAM" id="MobiDB-lite"/>
    </source>
</evidence>
<evidence type="ECO:0000313" key="2">
    <source>
        <dbReference type="EMBL" id="CAD9571269.1"/>
    </source>
</evidence>
<dbReference type="EMBL" id="HBGW01044810">
    <property type="protein sequence ID" value="CAD9571269.1"/>
    <property type="molecule type" value="Transcribed_RNA"/>
</dbReference>
<sequence length="108" mass="11888">MLGCAKSSGRRANRTGARNTHHAATNQLESEVTMTLTVVFPPETQLLSQHQRNSIISTHPAPFLQHTLHLAAILVLIPVRHSRLLTPQLPIEVFIPHASSIDVAESFI</sequence>
<protein>
    <submittedName>
        <fullName evidence="2">Uncharacterized protein</fullName>
    </submittedName>
</protein>
<feature type="region of interest" description="Disordered" evidence="1">
    <location>
        <begin position="1"/>
        <end position="27"/>
    </location>
</feature>
<accession>A0A6U6N733</accession>
<proteinExistence type="predicted"/>
<organism evidence="2">
    <name type="scientific">Zooxanthella nutricula</name>
    <dbReference type="NCBI Taxonomy" id="1333877"/>
    <lineage>
        <taxon>Eukaryota</taxon>
        <taxon>Sar</taxon>
        <taxon>Alveolata</taxon>
        <taxon>Dinophyceae</taxon>
        <taxon>Peridiniales</taxon>
        <taxon>Peridiniales incertae sedis</taxon>
        <taxon>Zooxanthella</taxon>
    </lineage>
</organism>